<dbReference type="Proteomes" id="UP000011704">
    <property type="component" value="Unassembled WGS sequence"/>
</dbReference>
<protein>
    <submittedName>
        <fullName evidence="1">Uncharacterized protein</fullName>
    </submittedName>
</protein>
<name>M1ZE99_NITG3</name>
<dbReference type="AlphaFoldDB" id="M1ZE99"/>
<evidence type="ECO:0000313" key="1">
    <source>
        <dbReference type="EMBL" id="CCQ91879.1"/>
    </source>
</evidence>
<dbReference type="OrthoDB" id="7066550at2"/>
<proteinExistence type="predicted"/>
<dbReference type="RefSeq" id="WP_005011176.1">
    <property type="nucleotide sequence ID" value="NZ_HG422173.1"/>
</dbReference>
<reference evidence="1 2" key="1">
    <citation type="journal article" date="2013" name="Front. Microbiol.">
        <title>The genome of Nitrospina gracilis illuminates the metabolism and evolution of the major marine nitrite oxidizer.</title>
        <authorList>
            <person name="Luecker S."/>
            <person name="Nowka B."/>
            <person name="Rattei T."/>
            <person name="Spieck E."/>
            <person name="and Daims H."/>
        </authorList>
    </citation>
    <scope>NUCLEOTIDE SEQUENCE [LARGE SCALE GENOMIC DNA]</scope>
    <source>
        <strain evidence="1 2">3/211</strain>
    </source>
</reference>
<comment type="caution">
    <text evidence="1">The sequence shown here is derived from an EMBL/GenBank/DDBJ whole genome shotgun (WGS) entry which is preliminary data.</text>
</comment>
<gene>
    <name evidence="1" type="ORF">NITGR_90018</name>
</gene>
<organism evidence="1 2">
    <name type="scientific">Nitrospina gracilis (strain 3/211)</name>
    <dbReference type="NCBI Taxonomy" id="1266370"/>
    <lineage>
        <taxon>Bacteria</taxon>
        <taxon>Pseudomonadati</taxon>
        <taxon>Nitrospinota/Tectimicrobiota group</taxon>
        <taxon>Nitrospinota</taxon>
        <taxon>Nitrospinia</taxon>
        <taxon>Nitrospinales</taxon>
        <taxon>Nitrospinaceae</taxon>
        <taxon>Nitrospina</taxon>
    </lineage>
</organism>
<sequence>MVYPDLNWYTSISKENSLIPRCPFATVTECPRFFQSLSLLKELGTTELSPQEDEKLLNLWEKSDLWPKIKEEATSVWGGKYKNLSNFCPEVSYLRYGLFASDLHSYSDEIDLEVAHHRLGNQKSLVEDWRWEWEKIREMHYTDCPLYSPLKFRSSLNSKTESKILSLTPSLYGIKLDIPALWHRKIKPWLDRLIR</sequence>
<dbReference type="HOGENOM" id="CLU_1395060_0_0_0"/>
<dbReference type="InParanoid" id="M1ZE99"/>
<dbReference type="EMBL" id="CAQJ01000099">
    <property type="protein sequence ID" value="CCQ91879.1"/>
    <property type="molecule type" value="Genomic_DNA"/>
</dbReference>
<evidence type="ECO:0000313" key="2">
    <source>
        <dbReference type="Proteomes" id="UP000011704"/>
    </source>
</evidence>
<accession>M1ZE99</accession>
<keyword evidence="2" id="KW-1185">Reference proteome</keyword>